<evidence type="ECO:0000313" key="2">
    <source>
        <dbReference type="Proteomes" id="UP000238701"/>
    </source>
</evidence>
<gene>
    <name evidence="1" type="ORF">SBA1_1380013</name>
</gene>
<evidence type="ECO:0000313" key="1">
    <source>
        <dbReference type="EMBL" id="SPF35097.1"/>
    </source>
</evidence>
<dbReference type="EMBL" id="OMOD01000044">
    <property type="protein sequence ID" value="SPF35097.1"/>
    <property type="molecule type" value="Genomic_DNA"/>
</dbReference>
<reference evidence="2" key="1">
    <citation type="submission" date="2018-02" db="EMBL/GenBank/DDBJ databases">
        <authorList>
            <person name="Hausmann B."/>
        </authorList>
    </citation>
    <scope>NUCLEOTIDE SEQUENCE [LARGE SCALE GENOMIC DNA]</scope>
    <source>
        <strain evidence="2">Peat soil MAG SbA1</strain>
    </source>
</reference>
<name>A0A2U3K6B1_9BACT</name>
<dbReference type="AlphaFoldDB" id="A0A2U3K6B1"/>
<sequence length="84" mass="9596">MHWALLLGGMPRSKTADALGTVRNLLNYSNPVTFLKIVTDDFRRPFSCSHSFRTFLIQAHSHDQRWPLGTPFMTVIAQRLAPNQ</sequence>
<protein>
    <submittedName>
        <fullName evidence="1">Uncharacterized protein</fullName>
    </submittedName>
</protein>
<proteinExistence type="predicted"/>
<accession>A0A2U3K6B1</accession>
<dbReference type="Proteomes" id="UP000238701">
    <property type="component" value="Unassembled WGS sequence"/>
</dbReference>
<organism evidence="1 2">
    <name type="scientific">Candidatus Sulfotelmatobacter kueseliae</name>
    <dbReference type="NCBI Taxonomy" id="2042962"/>
    <lineage>
        <taxon>Bacteria</taxon>
        <taxon>Pseudomonadati</taxon>
        <taxon>Acidobacteriota</taxon>
        <taxon>Terriglobia</taxon>
        <taxon>Terriglobales</taxon>
        <taxon>Candidatus Korobacteraceae</taxon>
        <taxon>Candidatus Sulfotelmatobacter</taxon>
    </lineage>
</organism>